<feature type="region of interest" description="Disordered" evidence="1">
    <location>
        <begin position="28"/>
        <end position="54"/>
    </location>
</feature>
<dbReference type="PANTHER" id="PTHR33095:SF114">
    <property type="entry name" value="DUF1645 FAMILY PROTEIN"/>
    <property type="match status" value="1"/>
</dbReference>
<gene>
    <name evidence="2" type="ORF">JRO89_XS05G0081500</name>
</gene>
<organism evidence="2 3">
    <name type="scientific">Xanthoceras sorbifolium</name>
    <dbReference type="NCBI Taxonomy" id="99658"/>
    <lineage>
        <taxon>Eukaryota</taxon>
        <taxon>Viridiplantae</taxon>
        <taxon>Streptophyta</taxon>
        <taxon>Embryophyta</taxon>
        <taxon>Tracheophyta</taxon>
        <taxon>Spermatophyta</taxon>
        <taxon>Magnoliopsida</taxon>
        <taxon>eudicotyledons</taxon>
        <taxon>Gunneridae</taxon>
        <taxon>Pentapetalae</taxon>
        <taxon>rosids</taxon>
        <taxon>malvids</taxon>
        <taxon>Sapindales</taxon>
        <taxon>Sapindaceae</taxon>
        <taxon>Xanthoceroideae</taxon>
        <taxon>Xanthoceras</taxon>
    </lineage>
</organism>
<proteinExistence type="predicted"/>
<dbReference type="EMBL" id="JAFEMO010000005">
    <property type="protein sequence ID" value="KAH7570284.1"/>
    <property type="molecule type" value="Genomic_DNA"/>
</dbReference>
<accession>A0ABQ8I1D2</accession>
<dbReference type="Pfam" id="PF07816">
    <property type="entry name" value="DUF1645"/>
    <property type="match status" value="1"/>
</dbReference>
<feature type="compositionally biased region" description="Basic and acidic residues" evidence="1">
    <location>
        <begin position="28"/>
        <end position="39"/>
    </location>
</feature>
<keyword evidence="3" id="KW-1185">Reference proteome</keyword>
<dbReference type="PANTHER" id="PTHR33095">
    <property type="entry name" value="OS07G0619500 PROTEIN"/>
    <property type="match status" value="1"/>
</dbReference>
<evidence type="ECO:0000313" key="3">
    <source>
        <dbReference type="Proteomes" id="UP000827721"/>
    </source>
</evidence>
<evidence type="ECO:0000256" key="1">
    <source>
        <dbReference type="SAM" id="MobiDB-lite"/>
    </source>
</evidence>
<dbReference type="InterPro" id="IPR012442">
    <property type="entry name" value="DUF1645_plant"/>
</dbReference>
<evidence type="ECO:0000313" key="2">
    <source>
        <dbReference type="EMBL" id="KAH7570284.1"/>
    </source>
</evidence>
<protein>
    <submittedName>
        <fullName evidence="2">Uncharacterized protein</fullName>
    </submittedName>
</protein>
<dbReference type="Proteomes" id="UP000827721">
    <property type="component" value="Unassembled WGS sequence"/>
</dbReference>
<reference evidence="2 3" key="1">
    <citation type="submission" date="2021-02" db="EMBL/GenBank/DDBJ databases">
        <title>Plant Genome Project.</title>
        <authorList>
            <person name="Zhang R.-G."/>
        </authorList>
    </citation>
    <scope>NUCLEOTIDE SEQUENCE [LARGE SCALE GENOMIC DNA]</scope>
    <source>
        <tissue evidence="2">Leaves</tissue>
    </source>
</reference>
<sequence>MQESAFNREFLEISGKISEDFGEKLKVSAPDRKNEAQKQEEEENEEDFSFACANPDGSPISADTIFQDGQIRPIFPIFDQSLLYDNVNDDGEPSNLSASSSFRHPLRKLFVEEQSKHEEEPAGPYCAWNLGKTVKEVSPETCKKSNSTGFSKLWRFRELVLRSNSDGKDAFVFLNNNNDNNSEIICHSKTTTTEKTTTEKTSKSEKAEKVKMTVEKKVKAQTVSSAYEKHYVKNREMRKGEKRKTNSPYRQELLGIFTNVNGLSRNVHPF</sequence>
<name>A0ABQ8I1D2_9ROSI</name>
<comment type="caution">
    <text evidence="2">The sequence shown here is derived from an EMBL/GenBank/DDBJ whole genome shotgun (WGS) entry which is preliminary data.</text>
</comment>